<reference evidence="1 2" key="1">
    <citation type="submission" date="2023-11" db="EMBL/GenBank/DDBJ databases">
        <title>Actinomadura monticuli sp. nov., isolated from volcanic ash.</title>
        <authorList>
            <person name="Lee S.D."/>
            <person name="Yang H."/>
            <person name="Kim I.S."/>
        </authorList>
    </citation>
    <scope>NUCLEOTIDE SEQUENCE [LARGE SCALE GENOMIC DNA]</scope>
    <source>
        <strain evidence="1 2">DSM 45346</strain>
    </source>
</reference>
<sequence>MRALTVLPEKAGSLAVTDVPDPEPGENDLLVDGLAVGVCGTDREIAAGDYGWAPSRRL</sequence>
<dbReference type="InterPro" id="IPR011032">
    <property type="entry name" value="GroES-like_sf"/>
</dbReference>
<evidence type="ECO:0000313" key="2">
    <source>
        <dbReference type="Proteomes" id="UP001569904"/>
    </source>
</evidence>
<name>A0ABV4QZ26_9ACTN</name>
<dbReference type="Proteomes" id="UP001569904">
    <property type="component" value="Unassembled WGS sequence"/>
</dbReference>
<comment type="caution">
    <text evidence="1">The sequence shown here is derived from an EMBL/GenBank/DDBJ whole genome shotgun (WGS) entry which is preliminary data.</text>
</comment>
<proteinExistence type="predicted"/>
<protein>
    <submittedName>
        <fullName evidence="1">Uncharacterized protein</fullName>
    </submittedName>
</protein>
<dbReference type="EMBL" id="JAXCEH010000011">
    <property type="protein sequence ID" value="MFA1555691.1"/>
    <property type="molecule type" value="Genomic_DNA"/>
</dbReference>
<keyword evidence="2" id="KW-1185">Reference proteome</keyword>
<organism evidence="1 2">
    <name type="scientific">Actinomadura chokoriensis</name>
    <dbReference type="NCBI Taxonomy" id="454156"/>
    <lineage>
        <taxon>Bacteria</taxon>
        <taxon>Bacillati</taxon>
        <taxon>Actinomycetota</taxon>
        <taxon>Actinomycetes</taxon>
        <taxon>Streptosporangiales</taxon>
        <taxon>Thermomonosporaceae</taxon>
        <taxon>Actinomadura</taxon>
    </lineage>
</organism>
<gene>
    <name evidence="1" type="ORF">SM436_18540</name>
</gene>
<dbReference type="SUPFAM" id="SSF50129">
    <property type="entry name" value="GroES-like"/>
    <property type="match status" value="1"/>
</dbReference>
<dbReference type="Gene3D" id="3.90.180.10">
    <property type="entry name" value="Medium-chain alcohol dehydrogenases, catalytic domain"/>
    <property type="match status" value="1"/>
</dbReference>
<accession>A0ABV4QZ26</accession>
<dbReference type="RefSeq" id="WP_371942417.1">
    <property type="nucleotide sequence ID" value="NZ_JAXCEH010000011.1"/>
</dbReference>
<evidence type="ECO:0000313" key="1">
    <source>
        <dbReference type="EMBL" id="MFA1555691.1"/>
    </source>
</evidence>